<reference evidence="2 3" key="1">
    <citation type="submission" date="2020-03" db="EMBL/GenBank/DDBJ databases">
        <title>Whole genome shotgun sequence of Phytohabitans houttuyneae NBRC 108639.</title>
        <authorList>
            <person name="Komaki H."/>
            <person name="Tamura T."/>
        </authorList>
    </citation>
    <scope>NUCLEOTIDE SEQUENCE [LARGE SCALE GENOMIC DNA]</scope>
    <source>
        <strain evidence="2 3">NBRC 108639</strain>
    </source>
</reference>
<dbReference type="EMBL" id="BLPF01000001">
    <property type="protein sequence ID" value="GFJ77833.1"/>
    <property type="molecule type" value="Genomic_DNA"/>
</dbReference>
<protein>
    <recommendedName>
        <fullName evidence="1">Carrier domain-containing protein</fullName>
    </recommendedName>
</protein>
<keyword evidence="3" id="KW-1185">Reference proteome</keyword>
<accession>A0A6V8JYJ7</accession>
<gene>
    <name evidence="2" type="ORF">Phou_020130</name>
</gene>
<organism evidence="2 3">
    <name type="scientific">Phytohabitans houttuyneae</name>
    <dbReference type="NCBI Taxonomy" id="1076126"/>
    <lineage>
        <taxon>Bacteria</taxon>
        <taxon>Bacillati</taxon>
        <taxon>Actinomycetota</taxon>
        <taxon>Actinomycetes</taxon>
        <taxon>Micromonosporales</taxon>
        <taxon>Micromonosporaceae</taxon>
    </lineage>
</organism>
<dbReference type="InterPro" id="IPR009081">
    <property type="entry name" value="PP-bd_ACP"/>
</dbReference>
<dbReference type="AlphaFoldDB" id="A0A6V8JYJ7"/>
<evidence type="ECO:0000259" key="1">
    <source>
        <dbReference type="Pfam" id="PF00550"/>
    </source>
</evidence>
<dbReference type="SUPFAM" id="SSF47336">
    <property type="entry name" value="ACP-like"/>
    <property type="match status" value="1"/>
</dbReference>
<name>A0A6V8JYJ7_9ACTN</name>
<evidence type="ECO:0000313" key="2">
    <source>
        <dbReference type="EMBL" id="GFJ77833.1"/>
    </source>
</evidence>
<dbReference type="Proteomes" id="UP000482800">
    <property type="component" value="Unassembled WGS sequence"/>
</dbReference>
<dbReference type="InterPro" id="IPR036736">
    <property type="entry name" value="ACP-like_sf"/>
</dbReference>
<proteinExistence type="predicted"/>
<sequence length="105" mass="10978">MPTDQYTHVLEILTNYVSTGLLGDENAADLTADTPLLELGVLNSVETARLVAYIRETFGVRLPPASMTAGNFRDLKAIATLVAAQLPEAAADKPVPAGVDGGVRG</sequence>
<feature type="domain" description="Carrier" evidence="1">
    <location>
        <begin position="26"/>
        <end position="75"/>
    </location>
</feature>
<reference evidence="2 3" key="2">
    <citation type="submission" date="2020-03" db="EMBL/GenBank/DDBJ databases">
        <authorList>
            <person name="Ichikawa N."/>
            <person name="Kimura A."/>
            <person name="Kitahashi Y."/>
            <person name="Uohara A."/>
        </authorList>
    </citation>
    <scope>NUCLEOTIDE SEQUENCE [LARGE SCALE GENOMIC DNA]</scope>
    <source>
        <strain evidence="2 3">NBRC 108639</strain>
    </source>
</reference>
<dbReference type="Gene3D" id="1.10.1200.10">
    <property type="entry name" value="ACP-like"/>
    <property type="match status" value="1"/>
</dbReference>
<dbReference type="Pfam" id="PF00550">
    <property type="entry name" value="PP-binding"/>
    <property type="match status" value="1"/>
</dbReference>
<dbReference type="RefSeq" id="WP_173055444.1">
    <property type="nucleotide sequence ID" value="NZ_BAABGO010000036.1"/>
</dbReference>
<evidence type="ECO:0000313" key="3">
    <source>
        <dbReference type="Proteomes" id="UP000482800"/>
    </source>
</evidence>
<comment type="caution">
    <text evidence="2">The sequence shown here is derived from an EMBL/GenBank/DDBJ whole genome shotgun (WGS) entry which is preliminary data.</text>
</comment>